<feature type="signal peptide" evidence="1">
    <location>
        <begin position="1"/>
        <end position="25"/>
    </location>
</feature>
<dbReference type="OrthoDB" id="1489094at2"/>
<dbReference type="SUPFAM" id="SSF49299">
    <property type="entry name" value="PKD domain"/>
    <property type="match status" value="1"/>
</dbReference>
<evidence type="ECO:0000313" key="3">
    <source>
        <dbReference type="EMBL" id="KGF51208.1"/>
    </source>
</evidence>
<dbReference type="AlphaFoldDB" id="A0A096AVT6"/>
<dbReference type="Gene3D" id="2.60.40.10">
    <property type="entry name" value="Immunoglobulins"/>
    <property type="match status" value="3"/>
</dbReference>
<evidence type="ECO:0000313" key="4">
    <source>
        <dbReference type="Proteomes" id="UP000029614"/>
    </source>
</evidence>
<proteinExistence type="predicted"/>
<dbReference type="InterPro" id="IPR000601">
    <property type="entry name" value="PKD_dom"/>
</dbReference>
<accession>A0A096AVT6</accession>
<dbReference type="Proteomes" id="UP000029614">
    <property type="component" value="Unassembled WGS sequence"/>
</dbReference>
<dbReference type="InterPro" id="IPR013783">
    <property type="entry name" value="Ig-like_fold"/>
</dbReference>
<comment type="caution">
    <text evidence="3">The sequence shown here is derived from an EMBL/GenBank/DDBJ whole genome shotgun (WGS) entry which is preliminary data.</text>
</comment>
<reference evidence="3 4" key="1">
    <citation type="submission" date="2014-07" db="EMBL/GenBank/DDBJ databases">
        <authorList>
            <person name="McCorrison J."/>
            <person name="Sanka R."/>
            <person name="Torralba M."/>
            <person name="Gillis M."/>
            <person name="Haft D.H."/>
            <person name="Methe B."/>
            <person name="Sutton G."/>
            <person name="Nelson K.E."/>
        </authorList>
    </citation>
    <scope>NUCLEOTIDE SEQUENCE [LARGE SCALE GENOMIC DNA]</scope>
    <source>
        <strain evidence="3 4">DNF00058</strain>
    </source>
</reference>
<keyword evidence="1" id="KW-0732">Signal</keyword>
<evidence type="ECO:0000259" key="2">
    <source>
        <dbReference type="SMART" id="SM00089"/>
    </source>
</evidence>
<dbReference type="PROSITE" id="PS51257">
    <property type="entry name" value="PROKAR_LIPOPROTEIN"/>
    <property type="match status" value="1"/>
</dbReference>
<dbReference type="SMART" id="SM00089">
    <property type="entry name" value="PKD"/>
    <property type="match status" value="1"/>
</dbReference>
<keyword evidence="4" id="KW-1185">Reference proteome</keyword>
<dbReference type="Pfam" id="PF00801">
    <property type="entry name" value="PKD"/>
    <property type="match status" value="1"/>
</dbReference>
<dbReference type="EMBL" id="JRNU01000044">
    <property type="protein sequence ID" value="KGF51208.1"/>
    <property type="molecule type" value="Genomic_DNA"/>
</dbReference>
<name>A0A096AVT6_9BACT</name>
<protein>
    <recommendedName>
        <fullName evidence="2">PKD/Chitinase domain-containing protein</fullName>
    </recommendedName>
</protein>
<gene>
    <name evidence="3" type="ORF">HMPREF9302_08315</name>
</gene>
<sequence length="451" mass="49834">MNTIHRPYRAVLLFMLTCLVSSCLKETAVPIESAFTIETSEDKTSPVTIQLKNESYGADEYEWTFEGGQPSSSTDKSPGKVVFTQAGEHKITLRVWNSVEERASQQTIRVDSTMTIDFDFSIALNDIAPGVVSITNKSKGGSQYEWAFEGGVPSTSNRQHPGTITFADGGEHKIHLRVFNGSKYEERTKALTLQPPMQADFSYAPLPVDQDWEAPLTLKTTNLTTGGLSYHWVCAGANVLSPTSETTTIHFEDAGTYKLQMIAGNGKEKKVVEKNIVIKPNSGIIKQNDLKFGINEAKNSVGCFYSAKEGGVVTSSKIVEKQCGAWVDFGFFALNSSFNYCYFFAPNQAKANSFPKIDNAQDATFINNPSSMGINITNAIFDNIKRSSDMNQFTKWSETNQTNFNKTSAPHFVLVRTADGRRGIIRIKEFVKDGSQSYIVADVKLEKRAGE</sequence>
<feature type="domain" description="PKD/Chitinase" evidence="2">
    <location>
        <begin position="32"/>
        <end position="113"/>
    </location>
</feature>
<feature type="chain" id="PRO_5001917460" description="PKD/Chitinase domain-containing protein" evidence="1">
    <location>
        <begin position="26"/>
        <end position="451"/>
    </location>
</feature>
<organism evidence="3 4">
    <name type="scientific">Prevotella amnii DNF00058</name>
    <dbReference type="NCBI Taxonomy" id="1401066"/>
    <lineage>
        <taxon>Bacteria</taxon>
        <taxon>Pseudomonadati</taxon>
        <taxon>Bacteroidota</taxon>
        <taxon>Bacteroidia</taxon>
        <taxon>Bacteroidales</taxon>
        <taxon>Prevotellaceae</taxon>
        <taxon>Prevotella</taxon>
    </lineage>
</organism>
<evidence type="ECO:0000256" key="1">
    <source>
        <dbReference type="SAM" id="SignalP"/>
    </source>
</evidence>
<dbReference type="InterPro" id="IPR035986">
    <property type="entry name" value="PKD_dom_sf"/>
</dbReference>
<dbReference type="InterPro" id="IPR022409">
    <property type="entry name" value="PKD/Chitinase_dom"/>
</dbReference>